<dbReference type="PANTHER" id="PTHR30426">
    <property type="entry name" value="4-HYDROXY-3-METHYLBUT-2-ENYL DIPHOSPHATE REDUCTASE"/>
    <property type="match status" value="1"/>
</dbReference>
<feature type="binding site" evidence="5">
    <location>
        <position position="278"/>
    </location>
    <ligand>
        <name>(2E)-4-hydroxy-3-methylbut-2-enyl diphosphate</name>
        <dbReference type="ChEBI" id="CHEBI:128753"/>
    </ligand>
</feature>
<dbReference type="GO" id="GO:0051745">
    <property type="term" value="F:4-hydroxy-3-methylbut-2-enyl diphosphate reductase activity"/>
    <property type="evidence" value="ECO:0007669"/>
    <property type="project" value="UniProtKB-UniRule"/>
</dbReference>
<dbReference type="PANTHER" id="PTHR30426:SF0">
    <property type="entry name" value="4-HYDROXY-3-METHYLBUT-2-ENYL DIPHOSPHATE REDUCTASE"/>
    <property type="match status" value="1"/>
</dbReference>
<dbReference type="Gene3D" id="3.40.1010.20">
    <property type="entry name" value="4-hydroxy-3-methylbut-2-enyl diphosphate reductase, catalytic domain"/>
    <property type="match status" value="2"/>
</dbReference>
<feature type="binding site" evidence="5">
    <location>
        <position position="278"/>
    </location>
    <ligand>
        <name>dimethylallyl diphosphate</name>
        <dbReference type="ChEBI" id="CHEBI:57623"/>
    </ligand>
</feature>
<comment type="pathway">
    <text evidence="5">Isoprenoid biosynthesis; dimethylallyl diphosphate biosynthesis; dimethylallyl diphosphate from (2E)-4-hydroxy-3-methylbutenyl diphosphate: step 1/1.</text>
</comment>
<feature type="binding site" evidence="5">
    <location>
        <position position="217"/>
    </location>
    <ligand>
        <name>(2E)-4-hydroxy-3-methylbut-2-enyl diphosphate</name>
        <dbReference type="ChEBI" id="CHEBI:128753"/>
    </ligand>
</feature>
<comment type="cofactor">
    <cofactor evidence="5">
        <name>[4Fe-4S] cluster</name>
        <dbReference type="ChEBI" id="CHEBI:49883"/>
    </cofactor>
    <text evidence="5">Binds 1 [4Fe-4S] cluster per subunit.</text>
</comment>
<gene>
    <name evidence="5" type="primary">ispH</name>
    <name evidence="6" type="ORF">ETF27_03085</name>
</gene>
<feature type="binding site" evidence="5">
    <location>
        <position position="97"/>
    </location>
    <ligand>
        <name>[4Fe-4S] cluster</name>
        <dbReference type="ChEBI" id="CHEBI:49883"/>
    </ligand>
</feature>
<evidence type="ECO:0000256" key="3">
    <source>
        <dbReference type="ARBA" id="ARBA00023004"/>
    </source>
</evidence>
<dbReference type="GO" id="GO:0046872">
    <property type="term" value="F:metal ion binding"/>
    <property type="evidence" value="ECO:0007669"/>
    <property type="project" value="UniProtKB-KW"/>
</dbReference>
<keyword evidence="3 5" id="KW-0408">Iron</keyword>
<dbReference type="CDD" id="cd13944">
    <property type="entry name" value="lytB_ispH"/>
    <property type="match status" value="1"/>
</dbReference>
<feature type="binding site" evidence="5">
    <location>
        <position position="75"/>
    </location>
    <ligand>
        <name>(2E)-4-hydroxy-3-methylbut-2-enyl diphosphate</name>
        <dbReference type="ChEBI" id="CHEBI:128753"/>
    </ligand>
</feature>
<evidence type="ECO:0000256" key="5">
    <source>
        <dbReference type="HAMAP-Rule" id="MF_00191"/>
    </source>
</evidence>
<dbReference type="Proteomes" id="UP000321612">
    <property type="component" value="Unassembled WGS sequence"/>
</dbReference>
<dbReference type="UniPathway" id="UPA00059">
    <property type="reaction ID" value="UER00105"/>
</dbReference>
<feature type="binding site" evidence="5">
    <location>
        <position position="179"/>
    </location>
    <ligand>
        <name>dimethylallyl diphosphate</name>
        <dbReference type="ChEBI" id="CHEBI:57623"/>
    </ligand>
</feature>
<dbReference type="GO" id="GO:0051539">
    <property type="term" value="F:4 iron, 4 sulfur cluster binding"/>
    <property type="evidence" value="ECO:0007669"/>
    <property type="project" value="UniProtKB-UniRule"/>
</dbReference>
<accession>A0A5C8GL02</accession>
<feature type="binding site" evidence="5">
    <location>
        <position position="276"/>
    </location>
    <ligand>
        <name>isopentenyl diphosphate</name>
        <dbReference type="ChEBI" id="CHEBI:128769"/>
    </ligand>
</feature>
<evidence type="ECO:0000313" key="6">
    <source>
        <dbReference type="EMBL" id="TXJ62748.1"/>
    </source>
</evidence>
<evidence type="ECO:0000256" key="1">
    <source>
        <dbReference type="ARBA" id="ARBA00022485"/>
    </source>
</evidence>
<feature type="binding site" evidence="5">
    <location>
        <position position="320"/>
    </location>
    <ligand>
        <name>dimethylallyl diphosphate</name>
        <dbReference type="ChEBI" id="CHEBI:57623"/>
    </ligand>
</feature>
<name>A0A5C8GL02_9BACT</name>
<dbReference type="GO" id="GO:0016114">
    <property type="term" value="P:terpenoid biosynthetic process"/>
    <property type="evidence" value="ECO:0007669"/>
    <property type="project" value="UniProtKB-UniRule"/>
</dbReference>
<dbReference type="Gene3D" id="3.40.50.11270">
    <property type="match status" value="1"/>
</dbReference>
<sequence length="337" mass="37854">MLQIEIDNGSGFCFGVTTAINKAEEELEKGTKLYCLGDIVHNSMEVERLTRKGLVTINHEQLRELHDATVLLRAHGEPPETYELAKRNNIEIIDATCPVVLALQRRIKNQYEKGCASPPRKEDLADNGCQGDKRKLVRDSENSNCSITSMKLSETDEAEENAKGDMHAAQIVIFGKPGHAEVLGLVGQTHSKAVVIEKLEDVKQLDFTRNIYLYSQTTKSLNEFHKIINYIQEHIAPGAIFKSFDTICRQVANRMPNISSFAARHDLILFVAGRKSSNGKVLFHECLSVNPNSHQIESANEIEMSWFENVKTVGICGATSTPKWLMEECRDEILRRT</sequence>
<feature type="binding site" evidence="5">
    <location>
        <position position="277"/>
    </location>
    <ligand>
        <name>(2E)-4-hydroxy-3-methylbut-2-enyl diphosphate</name>
        <dbReference type="ChEBI" id="CHEBI:128753"/>
    </ligand>
</feature>
<feature type="binding site" evidence="5">
    <location>
        <position position="13"/>
    </location>
    <ligand>
        <name>[4Fe-4S] cluster</name>
        <dbReference type="ChEBI" id="CHEBI:49883"/>
    </ligand>
</feature>
<dbReference type="HAMAP" id="MF_00191">
    <property type="entry name" value="IspH"/>
    <property type="match status" value="1"/>
</dbReference>
<feature type="binding site" evidence="5">
    <location>
        <position position="277"/>
    </location>
    <ligand>
        <name>isopentenyl diphosphate</name>
        <dbReference type="ChEBI" id="CHEBI:128769"/>
    </ligand>
</feature>
<dbReference type="EMBL" id="SDIK01000019">
    <property type="protein sequence ID" value="TXJ62748.1"/>
    <property type="molecule type" value="Genomic_DNA"/>
</dbReference>
<feature type="binding site" evidence="5">
    <location>
        <position position="179"/>
    </location>
    <ligand>
        <name>isopentenyl diphosphate</name>
        <dbReference type="ChEBI" id="CHEBI:128769"/>
    </ligand>
</feature>
<dbReference type="InterPro" id="IPR003451">
    <property type="entry name" value="LytB/IspH"/>
</dbReference>
<comment type="pathway">
    <text evidence="5">Isoprenoid biosynthesis; isopentenyl diphosphate biosynthesis via DXP pathway; isopentenyl diphosphate from 1-deoxy-D-xylulose 5-phosphate: step 6/6.</text>
</comment>
<keyword evidence="5 6" id="KW-0560">Oxidoreductase</keyword>
<feature type="binding site" evidence="5">
    <location>
        <position position="278"/>
    </location>
    <ligand>
        <name>isopentenyl diphosphate</name>
        <dbReference type="ChEBI" id="CHEBI:128769"/>
    </ligand>
</feature>
<dbReference type="GO" id="GO:0050992">
    <property type="term" value="P:dimethylallyl diphosphate biosynthetic process"/>
    <property type="evidence" value="ECO:0007669"/>
    <property type="project" value="UniProtKB-UniRule"/>
</dbReference>
<feature type="binding site" evidence="5">
    <location>
        <position position="276"/>
    </location>
    <ligand>
        <name>(2E)-4-hydroxy-3-methylbut-2-enyl diphosphate</name>
        <dbReference type="ChEBI" id="CHEBI:128753"/>
    </ligand>
</feature>
<dbReference type="NCBIfam" id="NF002187">
    <property type="entry name" value="PRK01045.1-1"/>
    <property type="match status" value="1"/>
</dbReference>
<feature type="active site" description="Proton donor" evidence="5">
    <location>
        <position position="181"/>
    </location>
</feature>
<feature type="binding site" evidence="5">
    <location>
        <position position="41"/>
    </location>
    <ligand>
        <name>isopentenyl diphosphate</name>
        <dbReference type="ChEBI" id="CHEBI:128769"/>
    </ligand>
</feature>
<feature type="binding site" evidence="5">
    <location>
        <position position="75"/>
    </location>
    <ligand>
        <name>isopentenyl diphosphate</name>
        <dbReference type="ChEBI" id="CHEBI:128769"/>
    </ligand>
</feature>
<keyword evidence="5" id="KW-0414">Isoprene biosynthesis</keyword>
<dbReference type="OrthoDB" id="9777362at2"/>
<comment type="similarity">
    <text evidence="5">Belongs to the IspH family.</text>
</comment>
<protein>
    <recommendedName>
        <fullName evidence="5">4-hydroxy-3-methylbut-2-enyl diphosphate reductase</fullName>
        <shortName evidence="5">HMBPP reductase</shortName>
        <ecNumber evidence="5">1.17.7.4</ecNumber>
    </recommendedName>
</protein>
<comment type="catalytic activity">
    <reaction evidence="5">
        <text>dimethylallyl diphosphate + 2 oxidized [2Fe-2S]-[ferredoxin] + H2O = (2E)-4-hydroxy-3-methylbut-2-enyl diphosphate + 2 reduced [2Fe-2S]-[ferredoxin] + 2 H(+)</text>
        <dbReference type="Rhea" id="RHEA:24825"/>
        <dbReference type="Rhea" id="RHEA-COMP:10000"/>
        <dbReference type="Rhea" id="RHEA-COMP:10001"/>
        <dbReference type="ChEBI" id="CHEBI:15377"/>
        <dbReference type="ChEBI" id="CHEBI:15378"/>
        <dbReference type="ChEBI" id="CHEBI:33737"/>
        <dbReference type="ChEBI" id="CHEBI:33738"/>
        <dbReference type="ChEBI" id="CHEBI:57623"/>
        <dbReference type="ChEBI" id="CHEBI:128753"/>
        <dbReference type="EC" id="1.17.7.4"/>
    </reaction>
</comment>
<feature type="binding site" evidence="5">
    <location>
        <position position="248"/>
    </location>
    <ligand>
        <name>[4Fe-4S] cluster</name>
        <dbReference type="ChEBI" id="CHEBI:49883"/>
    </ligand>
</feature>
<keyword evidence="2 5" id="KW-0479">Metal-binding</keyword>
<comment type="function">
    <text evidence="5">Catalyzes the conversion of 1-hydroxy-2-methyl-2-(E)-butenyl 4-diphosphate (HMBPP) into a mixture of isopentenyl diphosphate (IPP) and dimethylallyl diphosphate (DMAPP). Acts in the terminal step of the DOXP/MEP pathway for isoprenoid precursor biosynthesis.</text>
</comment>
<keyword evidence="1 5" id="KW-0004">4Fe-4S</keyword>
<evidence type="ECO:0000256" key="2">
    <source>
        <dbReference type="ARBA" id="ARBA00022723"/>
    </source>
</evidence>
<evidence type="ECO:0000313" key="7">
    <source>
        <dbReference type="Proteomes" id="UP000321612"/>
    </source>
</evidence>
<dbReference type="AlphaFoldDB" id="A0A5C8GL02"/>
<feature type="binding site" evidence="5">
    <location>
        <position position="320"/>
    </location>
    <ligand>
        <name>isopentenyl diphosphate</name>
        <dbReference type="ChEBI" id="CHEBI:128769"/>
    </ligand>
</feature>
<comment type="caution">
    <text evidence="6">The sequence shown here is derived from an EMBL/GenBank/DDBJ whole genome shotgun (WGS) entry which is preliminary data.</text>
</comment>
<feature type="binding site" evidence="5">
    <location>
        <position position="320"/>
    </location>
    <ligand>
        <name>(2E)-4-hydroxy-3-methylbut-2-enyl diphosphate</name>
        <dbReference type="ChEBI" id="CHEBI:128753"/>
    </ligand>
</feature>
<feature type="binding site" evidence="5">
    <location>
        <position position="75"/>
    </location>
    <ligand>
        <name>dimethylallyl diphosphate</name>
        <dbReference type="ChEBI" id="CHEBI:57623"/>
    </ligand>
</feature>
<keyword evidence="4 5" id="KW-0411">Iron-sulfur</keyword>
<keyword evidence="7" id="KW-1185">Reference proteome</keyword>
<reference evidence="7" key="1">
    <citation type="submission" date="2019-05" db="EMBL/GenBank/DDBJ databases">
        <title>Prevotella brunnea sp. nov., isolated from a wound of a patient.</title>
        <authorList>
            <person name="Buhl M."/>
        </authorList>
    </citation>
    <scope>NUCLEOTIDE SEQUENCE [LARGE SCALE GENOMIC DNA]</scope>
    <source>
        <strain evidence="7">A2672</strain>
    </source>
</reference>
<dbReference type="GO" id="GO:0019288">
    <property type="term" value="P:isopentenyl diphosphate biosynthetic process, methylerythritol 4-phosphate pathway"/>
    <property type="evidence" value="ECO:0007669"/>
    <property type="project" value="UniProtKB-UniRule"/>
</dbReference>
<dbReference type="UniPathway" id="UPA00056">
    <property type="reaction ID" value="UER00097"/>
</dbReference>
<dbReference type="EC" id="1.17.7.4" evidence="5"/>
<feature type="binding site" evidence="5">
    <location>
        <position position="41"/>
    </location>
    <ligand>
        <name>(2E)-4-hydroxy-3-methylbut-2-enyl diphosphate</name>
        <dbReference type="ChEBI" id="CHEBI:128753"/>
    </ligand>
</feature>
<feature type="binding site" evidence="5">
    <location>
        <position position="277"/>
    </location>
    <ligand>
        <name>dimethylallyl diphosphate</name>
        <dbReference type="ChEBI" id="CHEBI:57623"/>
    </ligand>
</feature>
<comment type="catalytic activity">
    <reaction evidence="5">
        <text>isopentenyl diphosphate + 2 oxidized [2Fe-2S]-[ferredoxin] + H2O = (2E)-4-hydroxy-3-methylbut-2-enyl diphosphate + 2 reduced [2Fe-2S]-[ferredoxin] + 2 H(+)</text>
        <dbReference type="Rhea" id="RHEA:24488"/>
        <dbReference type="Rhea" id="RHEA-COMP:10000"/>
        <dbReference type="Rhea" id="RHEA-COMP:10001"/>
        <dbReference type="ChEBI" id="CHEBI:15377"/>
        <dbReference type="ChEBI" id="CHEBI:15378"/>
        <dbReference type="ChEBI" id="CHEBI:33737"/>
        <dbReference type="ChEBI" id="CHEBI:33738"/>
        <dbReference type="ChEBI" id="CHEBI:128753"/>
        <dbReference type="ChEBI" id="CHEBI:128769"/>
        <dbReference type="EC" id="1.17.7.4"/>
    </reaction>
</comment>
<feature type="binding site" evidence="5">
    <location>
        <position position="41"/>
    </location>
    <ligand>
        <name>dimethylallyl diphosphate</name>
        <dbReference type="ChEBI" id="CHEBI:57623"/>
    </ligand>
</feature>
<feature type="binding site" evidence="5">
    <location>
        <position position="276"/>
    </location>
    <ligand>
        <name>dimethylallyl diphosphate</name>
        <dbReference type="ChEBI" id="CHEBI:57623"/>
    </ligand>
</feature>
<dbReference type="RefSeq" id="WP_130828532.1">
    <property type="nucleotide sequence ID" value="NZ_SDIK01000019.1"/>
</dbReference>
<dbReference type="Pfam" id="PF02401">
    <property type="entry name" value="LYTB"/>
    <property type="match status" value="2"/>
</dbReference>
<organism evidence="6 7">
    <name type="scientific">Prevotella brunnea</name>
    <dbReference type="NCBI Taxonomy" id="2508867"/>
    <lineage>
        <taxon>Bacteria</taxon>
        <taxon>Pseudomonadati</taxon>
        <taxon>Bacteroidota</taxon>
        <taxon>Bacteroidia</taxon>
        <taxon>Bacteroidales</taxon>
        <taxon>Prevotellaceae</taxon>
        <taxon>Prevotella</taxon>
    </lineage>
</organism>
<feature type="binding site" evidence="5">
    <location>
        <position position="179"/>
    </location>
    <ligand>
        <name>(2E)-4-hydroxy-3-methylbut-2-enyl diphosphate</name>
        <dbReference type="ChEBI" id="CHEBI:128753"/>
    </ligand>
</feature>
<proteinExistence type="inferred from homology"/>
<evidence type="ECO:0000256" key="4">
    <source>
        <dbReference type="ARBA" id="ARBA00023014"/>
    </source>
</evidence>